<dbReference type="EMBL" id="SEWY01000001">
    <property type="protein sequence ID" value="TBH75032.1"/>
    <property type="molecule type" value="Genomic_DNA"/>
</dbReference>
<keyword evidence="4" id="KW-1185">Reference proteome</keyword>
<keyword evidence="3" id="KW-0547">Nucleotide-binding</keyword>
<keyword evidence="3" id="KW-0067">ATP-binding</keyword>
<gene>
    <name evidence="3" type="ORF">EWU20_00235</name>
</gene>
<protein>
    <submittedName>
        <fullName evidence="3">ATP-binding protein</fullName>
    </submittedName>
</protein>
<dbReference type="PANTHER" id="PTHR33295">
    <property type="entry name" value="ATPASE"/>
    <property type="match status" value="1"/>
</dbReference>
<dbReference type="Pfam" id="PF13635">
    <property type="entry name" value="DUF4143"/>
    <property type="match status" value="1"/>
</dbReference>
<dbReference type="Pfam" id="PF13173">
    <property type="entry name" value="AAA_14"/>
    <property type="match status" value="1"/>
</dbReference>
<evidence type="ECO:0000259" key="1">
    <source>
        <dbReference type="Pfam" id="PF13173"/>
    </source>
</evidence>
<name>A0A4Q9BFK8_9BACT</name>
<comment type="caution">
    <text evidence="3">The sequence shown here is derived from an EMBL/GenBank/DDBJ whole genome shotgun (WGS) entry which is preliminary data.</text>
</comment>
<feature type="domain" description="DUF4143" evidence="2">
    <location>
        <begin position="198"/>
        <end position="341"/>
    </location>
</feature>
<evidence type="ECO:0000259" key="2">
    <source>
        <dbReference type="Pfam" id="PF13635"/>
    </source>
</evidence>
<dbReference type="InterPro" id="IPR027417">
    <property type="entry name" value="P-loop_NTPase"/>
</dbReference>
<dbReference type="RefSeq" id="WP_130922240.1">
    <property type="nucleotide sequence ID" value="NZ_SEWY01000001.1"/>
</dbReference>
<dbReference type="PANTHER" id="PTHR33295:SF8">
    <property type="entry name" value="AAA+ ATPASE DOMAIN-CONTAINING PROTEIN"/>
    <property type="match status" value="1"/>
</dbReference>
<dbReference type="InterPro" id="IPR025420">
    <property type="entry name" value="DUF4143"/>
</dbReference>
<proteinExistence type="predicted"/>
<reference evidence="3 4" key="1">
    <citation type="submission" date="2019-02" db="EMBL/GenBank/DDBJ databases">
        <title>Genome of a new Bacteroidetes strain.</title>
        <authorList>
            <person name="Pitt A."/>
        </authorList>
    </citation>
    <scope>NUCLEOTIDE SEQUENCE [LARGE SCALE GENOMIC DNA]</scope>
    <source>
        <strain evidence="3 4">103A-SOEBACH</strain>
    </source>
</reference>
<evidence type="ECO:0000313" key="4">
    <source>
        <dbReference type="Proteomes" id="UP000293583"/>
    </source>
</evidence>
<dbReference type="InterPro" id="IPR041682">
    <property type="entry name" value="AAA_14"/>
</dbReference>
<dbReference type="OrthoDB" id="9801840at2"/>
<dbReference type="GO" id="GO:0005524">
    <property type="term" value="F:ATP binding"/>
    <property type="evidence" value="ECO:0007669"/>
    <property type="project" value="UniProtKB-KW"/>
</dbReference>
<organism evidence="3 4">
    <name type="scientific">Aquirufa antheringensis</name>
    <dbReference type="NCBI Taxonomy" id="2516559"/>
    <lineage>
        <taxon>Bacteria</taxon>
        <taxon>Pseudomonadati</taxon>
        <taxon>Bacteroidota</taxon>
        <taxon>Cytophagia</taxon>
        <taxon>Cytophagales</taxon>
        <taxon>Flectobacillaceae</taxon>
        <taxon>Aquirufa</taxon>
    </lineage>
</organism>
<dbReference type="SUPFAM" id="SSF52540">
    <property type="entry name" value="P-loop containing nucleoside triphosphate hydrolases"/>
    <property type="match status" value="1"/>
</dbReference>
<sequence>MLRDELKSLLEDQRLYFNKQDGTIDRDSSPEIRLDVPLAVILTGIRRAGKSTLLKQLVKDKSKVGYVHFDDPRFSTFEVPDFYKIEEIWPTIHQFQFDEIQQIDGWEAYIRQGLERGNRYAITGSNAKLLSLELGTLLTGRHITHEIFPFSFREFCRFRKQMPTADSFQKYIEMGGFPEFVAFNIPRYHTELFKDIIQRDIAVRNGIRNVHELTIIALHLLSNIARPYTLNKLAKSYGIKSVNTVSNFVKFYEDSYLLFSIAKFDFSFRKQQVNEKKIYAIDTKFAQQNSTQLHEDKGRILENLVFLEIRRKTNQIWYYKENHECDFIYQLAGQYHAVQVCHELHKDNLAREMAGMEEAMSTVELVSTTFVTSHQTEDLHIAGKKVPCIPFFEWAK</sequence>
<dbReference type="AlphaFoldDB" id="A0A4Q9BFK8"/>
<accession>A0A4Q9BFK8</accession>
<feature type="domain" description="AAA" evidence="1">
    <location>
        <begin position="39"/>
        <end position="156"/>
    </location>
</feature>
<dbReference type="Proteomes" id="UP000293583">
    <property type="component" value="Unassembled WGS sequence"/>
</dbReference>
<evidence type="ECO:0000313" key="3">
    <source>
        <dbReference type="EMBL" id="TBH75032.1"/>
    </source>
</evidence>